<evidence type="ECO:0000313" key="3">
    <source>
        <dbReference type="Proteomes" id="UP000184404"/>
    </source>
</evidence>
<dbReference type="AlphaFoldDB" id="A0A1M4YF55"/>
<keyword evidence="3" id="KW-1185">Reference proteome</keyword>
<feature type="domain" description="DUF6273" evidence="1">
    <location>
        <begin position="72"/>
        <end position="234"/>
    </location>
</feature>
<protein>
    <recommendedName>
        <fullName evidence="1">DUF6273 domain-containing protein</fullName>
    </recommendedName>
</protein>
<proteinExistence type="predicted"/>
<organism evidence="2 3">
    <name type="scientific">Schwartzia succinivorans DSM 10502</name>
    <dbReference type="NCBI Taxonomy" id="1123243"/>
    <lineage>
        <taxon>Bacteria</taxon>
        <taxon>Bacillati</taxon>
        <taxon>Bacillota</taxon>
        <taxon>Negativicutes</taxon>
        <taxon>Selenomonadales</taxon>
        <taxon>Selenomonadaceae</taxon>
        <taxon>Schwartzia</taxon>
    </lineage>
</organism>
<dbReference type="Pfam" id="PF19789">
    <property type="entry name" value="DUF6273"/>
    <property type="match status" value="1"/>
</dbReference>
<dbReference type="RefSeq" id="WP_144340522.1">
    <property type="nucleotide sequence ID" value="NZ_FQUG01000006.1"/>
</dbReference>
<evidence type="ECO:0000313" key="2">
    <source>
        <dbReference type="EMBL" id="SHF04096.1"/>
    </source>
</evidence>
<dbReference type="STRING" id="1123243.SAMN02745190_01724"/>
<dbReference type="OrthoDB" id="384490at2"/>
<evidence type="ECO:0000259" key="1">
    <source>
        <dbReference type="Pfam" id="PF19789"/>
    </source>
</evidence>
<dbReference type="InterPro" id="IPR046240">
    <property type="entry name" value="DUF6273"/>
</dbReference>
<name>A0A1M4YF55_9FIRM</name>
<sequence length="238" mass="26330">MFLTGRRKCLIFLLLLALCCTAVFLSGFGKGEKPYGKIKKGDVIAFGVYEQDGNTANGPEPVEWLVIDRIGDEALLMSACCIDARPYNDTLFAPVTWETSALRRWLNGDFLKGAFSEEERSLIRLTRNQTEPQAVVGTSGGRETEDYVFIPDAGDMSIYVCDAEGRQYIGKARASEQAVLHGAKTDRLGLAEWWLRSPGVYEFTAQFVNFSGEAHVSGANADMVYAVRPALWLDISNH</sequence>
<dbReference type="Proteomes" id="UP000184404">
    <property type="component" value="Unassembled WGS sequence"/>
</dbReference>
<reference evidence="2 3" key="1">
    <citation type="submission" date="2016-11" db="EMBL/GenBank/DDBJ databases">
        <authorList>
            <person name="Jaros S."/>
            <person name="Januszkiewicz K."/>
            <person name="Wedrychowicz H."/>
        </authorList>
    </citation>
    <scope>NUCLEOTIDE SEQUENCE [LARGE SCALE GENOMIC DNA]</scope>
    <source>
        <strain evidence="2 3">DSM 10502</strain>
    </source>
</reference>
<dbReference type="EMBL" id="FQUG01000006">
    <property type="protein sequence ID" value="SHF04096.1"/>
    <property type="molecule type" value="Genomic_DNA"/>
</dbReference>
<gene>
    <name evidence="2" type="ORF">SAMN02745190_01724</name>
</gene>
<accession>A0A1M4YF55</accession>